<protein>
    <submittedName>
        <fullName evidence="3">ROK family protein</fullName>
    </submittedName>
</protein>
<dbReference type="PROSITE" id="PS01125">
    <property type="entry name" value="ROK"/>
    <property type="match status" value="1"/>
</dbReference>
<gene>
    <name evidence="3" type="ORF">ACFFF6_19175</name>
</gene>
<comment type="similarity">
    <text evidence="1">Belongs to the ROK (NagC/XylR) family.</text>
</comment>
<dbReference type="InterPro" id="IPR049874">
    <property type="entry name" value="ROK_cs"/>
</dbReference>
<dbReference type="Gene3D" id="1.10.10.10">
    <property type="entry name" value="Winged helix-like DNA-binding domain superfamily/Winged helix DNA-binding domain"/>
    <property type="match status" value="1"/>
</dbReference>
<evidence type="ECO:0000256" key="2">
    <source>
        <dbReference type="SAM" id="MobiDB-lite"/>
    </source>
</evidence>
<dbReference type="InterPro" id="IPR000600">
    <property type="entry name" value="ROK"/>
</dbReference>
<dbReference type="Gene3D" id="3.30.420.40">
    <property type="match status" value="2"/>
</dbReference>
<evidence type="ECO:0000313" key="4">
    <source>
        <dbReference type="Proteomes" id="UP001589793"/>
    </source>
</evidence>
<dbReference type="Proteomes" id="UP001589793">
    <property type="component" value="Unassembled WGS sequence"/>
</dbReference>
<accession>A0ABV6RJM1</accession>
<organism evidence="3 4">
    <name type="scientific">Brachybacterium hainanense</name>
    <dbReference type="NCBI Taxonomy" id="1541174"/>
    <lineage>
        <taxon>Bacteria</taxon>
        <taxon>Bacillati</taxon>
        <taxon>Actinomycetota</taxon>
        <taxon>Actinomycetes</taxon>
        <taxon>Micrococcales</taxon>
        <taxon>Dermabacteraceae</taxon>
        <taxon>Brachybacterium</taxon>
    </lineage>
</organism>
<dbReference type="InterPro" id="IPR036388">
    <property type="entry name" value="WH-like_DNA-bd_sf"/>
</dbReference>
<evidence type="ECO:0000313" key="3">
    <source>
        <dbReference type="EMBL" id="MFC0676078.1"/>
    </source>
</evidence>
<comment type="caution">
    <text evidence="3">The sequence shown here is derived from an EMBL/GenBank/DDBJ whole genome shotgun (WGS) entry which is preliminary data.</text>
</comment>
<dbReference type="SUPFAM" id="SSF53067">
    <property type="entry name" value="Actin-like ATPase domain"/>
    <property type="match status" value="2"/>
</dbReference>
<sequence>MASPRRHGAQRTGESAASTRKGEAGRWASAAELLRLVRIEPRLSRRDAGRRLGLSTGTMSDLMERMRRSRLLDEVPGAAEGRGRPSPLLTAHAEGPLVAVVHLRGHSWRIGIGDVEGVSRPAGRGDVAGRGPEEELPRIARALGAVRAEHEGRVKAVSVVAAGVVEGDRLAWLAHSGWRDADLSLLVGGTSQGAPPLLLAENDATLAGLAEARLGAARAVRCSLHLMLAEGVGGALLVDGEAIRGARSSGGEFGHMPFGDRSRRCDCGARGCWNVDLDGRTFARWAGEPEPAQGAEHLEEVLVAAAAGAPVGPGRRAAIDRLAAVFGAGAAGIVNAHDPELVSLGGLAPLLHQLAPDALEDAYRDGLMRYRRDAPPPLVDARFGIEGAAIGALHHGLDAITTPEVLAQP</sequence>
<name>A0ABV6RJM1_9MICO</name>
<proteinExistence type="inferred from homology"/>
<evidence type="ECO:0000256" key="1">
    <source>
        <dbReference type="ARBA" id="ARBA00006479"/>
    </source>
</evidence>
<dbReference type="PANTHER" id="PTHR18964:SF149">
    <property type="entry name" value="BIFUNCTIONAL UDP-N-ACETYLGLUCOSAMINE 2-EPIMERASE_N-ACETYLMANNOSAMINE KINASE"/>
    <property type="match status" value="1"/>
</dbReference>
<keyword evidence="4" id="KW-1185">Reference proteome</keyword>
<reference evidence="3 4" key="1">
    <citation type="submission" date="2024-09" db="EMBL/GenBank/DDBJ databases">
        <authorList>
            <person name="Sun Q."/>
            <person name="Mori K."/>
        </authorList>
    </citation>
    <scope>NUCLEOTIDE SEQUENCE [LARGE SCALE GENOMIC DNA]</scope>
    <source>
        <strain evidence="3 4">CICC 10874</strain>
    </source>
</reference>
<dbReference type="InterPro" id="IPR043129">
    <property type="entry name" value="ATPase_NBD"/>
</dbReference>
<dbReference type="Pfam" id="PF00480">
    <property type="entry name" value="ROK"/>
    <property type="match status" value="1"/>
</dbReference>
<dbReference type="RefSeq" id="WP_376983122.1">
    <property type="nucleotide sequence ID" value="NZ_JBHLSV010000039.1"/>
</dbReference>
<feature type="region of interest" description="Disordered" evidence="2">
    <location>
        <begin position="1"/>
        <end position="24"/>
    </location>
</feature>
<dbReference type="PANTHER" id="PTHR18964">
    <property type="entry name" value="ROK (REPRESSOR, ORF, KINASE) FAMILY"/>
    <property type="match status" value="1"/>
</dbReference>
<dbReference type="EMBL" id="JBHLSV010000039">
    <property type="protein sequence ID" value="MFC0676078.1"/>
    <property type="molecule type" value="Genomic_DNA"/>
</dbReference>